<keyword evidence="5" id="KW-0969">Cilium</keyword>
<comment type="similarity">
    <text evidence="4">Belongs to the FliW family.</text>
</comment>
<keyword evidence="5" id="KW-0282">Flagellum</keyword>
<keyword evidence="5" id="KW-0966">Cell projection</keyword>
<dbReference type="GO" id="GO:0006417">
    <property type="term" value="P:regulation of translation"/>
    <property type="evidence" value="ECO:0007669"/>
    <property type="project" value="UniProtKB-KW"/>
</dbReference>
<dbReference type="EMBL" id="BSDS01000001">
    <property type="protein sequence ID" value="GLI38480.1"/>
    <property type="molecule type" value="Genomic_DNA"/>
</dbReference>
<gene>
    <name evidence="4 5" type="primary">fliW</name>
    <name evidence="5" type="ORF">GHYDROH2_19810</name>
</gene>
<dbReference type="NCBIfam" id="NF009801">
    <property type="entry name" value="PRK13285.2-4"/>
    <property type="match status" value="1"/>
</dbReference>
<dbReference type="InterPro" id="IPR024046">
    <property type="entry name" value="Flagellar_assmbl_FliW_dom_sf"/>
</dbReference>
<sequence length="153" mass="16697">MNIATSRFGQIEVNDDKIITLPDGMPGFAETRFTLINPERHAPFCWLQSLDNPDLAFVVVDARETFPDYAVSLTSDEYERLALDNKTEVIVLLVVTLASDPAAITVNLQGPIVLNPARMLAKQIVLEGSRFPTRHPLFGAAEADKNAGACCAP</sequence>
<dbReference type="Gene3D" id="2.30.290.10">
    <property type="entry name" value="BH3618-like"/>
    <property type="match status" value="1"/>
</dbReference>
<keyword evidence="4" id="KW-0143">Chaperone</keyword>
<comment type="caution">
    <text evidence="5">The sequence shown here is derived from an EMBL/GenBank/DDBJ whole genome shotgun (WGS) entry which is preliminary data.</text>
</comment>
<dbReference type="AlphaFoldDB" id="A0A9W6G0D5"/>
<accession>A0A9W6G0D5</accession>
<keyword evidence="1 4" id="KW-0963">Cytoplasm</keyword>
<evidence type="ECO:0000256" key="4">
    <source>
        <dbReference type="HAMAP-Rule" id="MF_01185"/>
    </source>
</evidence>
<keyword evidence="2 4" id="KW-1005">Bacterial flagellum biogenesis</keyword>
<dbReference type="HAMAP" id="MF_01185">
    <property type="entry name" value="FliW"/>
    <property type="match status" value="1"/>
</dbReference>
<evidence type="ECO:0000256" key="3">
    <source>
        <dbReference type="ARBA" id="ARBA00022845"/>
    </source>
</evidence>
<evidence type="ECO:0000313" key="5">
    <source>
        <dbReference type="EMBL" id="GLI38480.1"/>
    </source>
</evidence>
<dbReference type="Proteomes" id="UP001144352">
    <property type="component" value="Unassembled WGS sequence"/>
</dbReference>
<keyword evidence="3 4" id="KW-0810">Translation regulation</keyword>
<dbReference type="GO" id="GO:0044780">
    <property type="term" value="P:bacterial-type flagellum assembly"/>
    <property type="evidence" value="ECO:0007669"/>
    <property type="project" value="UniProtKB-UniRule"/>
</dbReference>
<evidence type="ECO:0000313" key="6">
    <source>
        <dbReference type="Proteomes" id="UP001144352"/>
    </source>
</evidence>
<comment type="subunit">
    <text evidence="4">Interacts with translational regulator CsrA and flagellin(s).</text>
</comment>
<organism evidence="5 6">
    <name type="scientific">Geobacter hydrogenophilus</name>
    <dbReference type="NCBI Taxonomy" id="40983"/>
    <lineage>
        <taxon>Bacteria</taxon>
        <taxon>Pseudomonadati</taxon>
        <taxon>Thermodesulfobacteriota</taxon>
        <taxon>Desulfuromonadia</taxon>
        <taxon>Geobacterales</taxon>
        <taxon>Geobacteraceae</taxon>
        <taxon>Geobacter</taxon>
    </lineage>
</organism>
<name>A0A9W6G0D5_9BACT</name>
<dbReference type="RefSeq" id="WP_214186422.1">
    <property type="nucleotide sequence ID" value="NZ_BSDS01000001.1"/>
</dbReference>
<dbReference type="SUPFAM" id="SSF141457">
    <property type="entry name" value="BH3618-like"/>
    <property type="match status" value="1"/>
</dbReference>
<dbReference type="InterPro" id="IPR003775">
    <property type="entry name" value="Flagellar_assembly_factor_FliW"/>
</dbReference>
<comment type="function">
    <text evidence="4">Acts as an anti-CsrA protein, binds CsrA and prevents it from repressing translation of its target genes, one of which is flagellin. Binds to flagellin and participates in the assembly of the flagellum.</text>
</comment>
<protein>
    <recommendedName>
        <fullName evidence="4">Flagellar assembly factor FliW</fullName>
    </recommendedName>
</protein>
<dbReference type="PANTHER" id="PTHR39190">
    <property type="entry name" value="FLAGELLAR ASSEMBLY FACTOR FLIW"/>
    <property type="match status" value="1"/>
</dbReference>
<dbReference type="GO" id="GO:0005737">
    <property type="term" value="C:cytoplasm"/>
    <property type="evidence" value="ECO:0007669"/>
    <property type="project" value="UniProtKB-SubCell"/>
</dbReference>
<reference evidence="5" key="1">
    <citation type="submission" date="2022-12" db="EMBL/GenBank/DDBJ databases">
        <title>Reference genome sequencing for broad-spectrum identification of bacterial and archaeal isolates by mass spectrometry.</title>
        <authorList>
            <person name="Sekiguchi Y."/>
            <person name="Tourlousse D.M."/>
        </authorList>
    </citation>
    <scope>NUCLEOTIDE SEQUENCE</scope>
    <source>
        <strain evidence="5">H2</strain>
    </source>
</reference>
<keyword evidence="6" id="KW-1185">Reference proteome</keyword>
<evidence type="ECO:0000256" key="1">
    <source>
        <dbReference type="ARBA" id="ARBA00022490"/>
    </source>
</evidence>
<evidence type="ECO:0000256" key="2">
    <source>
        <dbReference type="ARBA" id="ARBA00022795"/>
    </source>
</evidence>
<proteinExistence type="inferred from homology"/>
<comment type="subcellular location">
    <subcellularLocation>
        <location evidence="4">Cytoplasm</location>
    </subcellularLocation>
</comment>
<dbReference type="PANTHER" id="PTHR39190:SF1">
    <property type="entry name" value="FLAGELLAR ASSEMBLY FACTOR FLIW"/>
    <property type="match status" value="1"/>
</dbReference>
<dbReference type="Pfam" id="PF02623">
    <property type="entry name" value="FliW"/>
    <property type="match status" value="1"/>
</dbReference>